<gene>
    <name evidence="1" type="ORF">EDD36DRAFT_228859</name>
</gene>
<proteinExistence type="predicted"/>
<dbReference type="Proteomes" id="UP001203852">
    <property type="component" value="Unassembled WGS sequence"/>
</dbReference>
<evidence type="ECO:0000313" key="2">
    <source>
        <dbReference type="Proteomes" id="UP001203852"/>
    </source>
</evidence>
<reference evidence="1" key="1">
    <citation type="journal article" date="2022" name="bioRxiv">
        <title>Deciphering the potential niche of two novel black yeast fungi from a biological soil crust based on their genomes, phenotypes, and melanin regulation.</title>
        <authorList>
            <consortium name="DOE Joint Genome Institute"/>
            <person name="Carr E.C."/>
            <person name="Barton Q."/>
            <person name="Grambo S."/>
            <person name="Sullivan M."/>
            <person name="Renfro C.M."/>
            <person name="Kuo A."/>
            <person name="Pangilinan J."/>
            <person name="Lipzen A."/>
            <person name="Keymanesh K."/>
            <person name="Savage E."/>
            <person name="Barry K."/>
            <person name="Grigoriev I.V."/>
            <person name="Riekhof W.R."/>
            <person name="Harris S.S."/>
        </authorList>
    </citation>
    <scope>NUCLEOTIDE SEQUENCE</scope>
    <source>
        <strain evidence="1">JF 03-4F</strain>
    </source>
</reference>
<organism evidence="1 2">
    <name type="scientific">Exophiala viscosa</name>
    <dbReference type="NCBI Taxonomy" id="2486360"/>
    <lineage>
        <taxon>Eukaryota</taxon>
        <taxon>Fungi</taxon>
        <taxon>Dikarya</taxon>
        <taxon>Ascomycota</taxon>
        <taxon>Pezizomycotina</taxon>
        <taxon>Eurotiomycetes</taxon>
        <taxon>Chaetothyriomycetidae</taxon>
        <taxon>Chaetothyriales</taxon>
        <taxon>Herpotrichiellaceae</taxon>
        <taxon>Exophiala</taxon>
    </lineage>
</organism>
<comment type="caution">
    <text evidence="1">The sequence shown here is derived from an EMBL/GenBank/DDBJ whole genome shotgun (WGS) entry which is preliminary data.</text>
</comment>
<evidence type="ECO:0000313" key="1">
    <source>
        <dbReference type="EMBL" id="KAI1614431.1"/>
    </source>
</evidence>
<name>A0AAN6DY94_9EURO</name>
<accession>A0AAN6DY94</accession>
<keyword evidence="2" id="KW-1185">Reference proteome</keyword>
<protein>
    <submittedName>
        <fullName evidence="1">Uncharacterized protein</fullName>
    </submittedName>
</protein>
<dbReference type="EMBL" id="MU404353">
    <property type="protein sequence ID" value="KAI1614431.1"/>
    <property type="molecule type" value="Genomic_DNA"/>
</dbReference>
<dbReference type="AlphaFoldDB" id="A0AAN6DY94"/>
<sequence>MQYSLPLDFIITLCFSCSEALYMHFKSAVRAGFFGLPFLLSFIAMCSPEGTLLAHGLFVPGSLCILNLKELPKWQQA</sequence>